<reference evidence="2" key="3">
    <citation type="submission" date="2020-12" db="UniProtKB">
        <authorList>
            <consortium name="EnsemblPlants"/>
        </authorList>
    </citation>
    <scope>IDENTIFICATION</scope>
</reference>
<dbReference type="EMBL" id="ABEU02000013">
    <property type="protein sequence ID" value="PNR42414.1"/>
    <property type="molecule type" value="Genomic_DNA"/>
</dbReference>
<protein>
    <submittedName>
        <fullName evidence="1 2">Uncharacterized protein</fullName>
    </submittedName>
</protein>
<gene>
    <name evidence="1" type="ORF">PHYPA_017243</name>
</gene>
<reference evidence="1 3" key="1">
    <citation type="journal article" date="2008" name="Science">
        <title>The Physcomitrella genome reveals evolutionary insights into the conquest of land by plants.</title>
        <authorList>
            <person name="Rensing S."/>
            <person name="Lang D."/>
            <person name="Zimmer A."/>
            <person name="Terry A."/>
            <person name="Salamov A."/>
            <person name="Shapiro H."/>
            <person name="Nishiyama T."/>
            <person name="Perroud P.-F."/>
            <person name="Lindquist E."/>
            <person name="Kamisugi Y."/>
            <person name="Tanahashi T."/>
            <person name="Sakakibara K."/>
            <person name="Fujita T."/>
            <person name="Oishi K."/>
            <person name="Shin-I T."/>
            <person name="Kuroki Y."/>
            <person name="Toyoda A."/>
            <person name="Suzuki Y."/>
            <person name="Hashimoto A."/>
            <person name="Yamaguchi K."/>
            <person name="Sugano A."/>
            <person name="Kohara Y."/>
            <person name="Fujiyama A."/>
            <person name="Anterola A."/>
            <person name="Aoki S."/>
            <person name="Ashton N."/>
            <person name="Barbazuk W.B."/>
            <person name="Barker E."/>
            <person name="Bennetzen J."/>
            <person name="Bezanilla M."/>
            <person name="Blankenship R."/>
            <person name="Cho S.H."/>
            <person name="Dutcher S."/>
            <person name="Estelle M."/>
            <person name="Fawcett J.A."/>
            <person name="Gundlach H."/>
            <person name="Hanada K."/>
            <person name="Heyl A."/>
            <person name="Hicks K.A."/>
            <person name="Hugh J."/>
            <person name="Lohr M."/>
            <person name="Mayer K."/>
            <person name="Melkozernov A."/>
            <person name="Murata T."/>
            <person name="Nelson D."/>
            <person name="Pils B."/>
            <person name="Prigge M."/>
            <person name="Reiss B."/>
            <person name="Renner T."/>
            <person name="Rombauts S."/>
            <person name="Rushton P."/>
            <person name="Sanderfoot A."/>
            <person name="Schween G."/>
            <person name="Shiu S.-H."/>
            <person name="Stueber K."/>
            <person name="Theodoulou F.L."/>
            <person name="Tu H."/>
            <person name="Van de Peer Y."/>
            <person name="Verrier P.J."/>
            <person name="Waters E."/>
            <person name="Wood A."/>
            <person name="Yang L."/>
            <person name="Cove D."/>
            <person name="Cuming A."/>
            <person name="Hasebe M."/>
            <person name="Lucas S."/>
            <person name="Mishler D.B."/>
            <person name="Reski R."/>
            <person name="Grigoriev I."/>
            <person name="Quatrano R.S."/>
            <person name="Boore J.L."/>
        </authorList>
    </citation>
    <scope>NUCLEOTIDE SEQUENCE [LARGE SCALE GENOMIC DNA]</scope>
    <source>
        <strain evidence="2 3">cv. Gransden 2004</strain>
    </source>
</reference>
<dbReference type="EnsemblPlants" id="Pp3c13_11674V3.1">
    <property type="protein sequence ID" value="Pp3c13_11674V3.1"/>
    <property type="gene ID" value="Pp3c13_11674"/>
</dbReference>
<accession>A0A2K1JLI9</accession>
<proteinExistence type="predicted"/>
<evidence type="ECO:0000313" key="3">
    <source>
        <dbReference type="Proteomes" id="UP000006727"/>
    </source>
</evidence>
<dbReference type="AlphaFoldDB" id="A0A2K1JLI9"/>
<keyword evidence="3" id="KW-1185">Reference proteome</keyword>
<dbReference type="Proteomes" id="UP000006727">
    <property type="component" value="Chromosome 13"/>
</dbReference>
<evidence type="ECO:0000313" key="2">
    <source>
        <dbReference type="EnsemblPlants" id="Pp3c13_11674V3.1"/>
    </source>
</evidence>
<name>A0A2K1JLI9_PHYPA</name>
<evidence type="ECO:0000313" key="1">
    <source>
        <dbReference type="EMBL" id="PNR42414.1"/>
    </source>
</evidence>
<sequence length="90" mass="10449">MTPRDWCRGQQSTVNRGQFLWMGHQNPSLRPCRKSLDRSHFVSNAAFTVVGIMARQRVIHSTWYSTTFSYSTLILHSHTRAVYICFLLST</sequence>
<reference evidence="1 3" key="2">
    <citation type="journal article" date="2018" name="Plant J.">
        <title>The Physcomitrella patens chromosome-scale assembly reveals moss genome structure and evolution.</title>
        <authorList>
            <person name="Lang D."/>
            <person name="Ullrich K.K."/>
            <person name="Murat F."/>
            <person name="Fuchs J."/>
            <person name="Jenkins J."/>
            <person name="Haas F.B."/>
            <person name="Piednoel M."/>
            <person name="Gundlach H."/>
            <person name="Van Bel M."/>
            <person name="Meyberg R."/>
            <person name="Vives C."/>
            <person name="Morata J."/>
            <person name="Symeonidi A."/>
            <person name="Hiss M."/>
            <person name="Muchero W."/>
            <person name="Kamisugi Y."/>
            <person name="Saleh O."/>
            <person name="Blanc G."/>
            <person name="Decker E.L."/>
            <person name="van Gessel N."/>
            <person name="Grimwood J."/>
            <person name="Hayes R.D."/>
            <person name="Graham S.W."/>
            <person name="Gunter L.E."/>
            <person name="McDaniel S.F."/>
            <person name="Hoernstein S.N.W."/>
            <person name="Larsson A."/>
            <person name="Li F.W."/>
            <person name="Perroud P.F."/>
            <person name="Phillips J."/>
            <person name="Ranjan P."/>
            <person name="Rokshar D.S."/>
            <person name="Rothfels C.J."/>
            <person name="Schneider L."/>
            <person name="Shu S."/>
            <person name="Stevenson D.W."/>
            <person name="Thummler F."/>
            <person name="Tillich M."/>
            <person name="Villarreal Aguilar J.C."/>
            <person name="Widiez T."/>
            <person name="Wong G.K."/>
            <person name="Wymore A."/>
            <person name="Zhang Y."/>
            <person name="Zimmer A.D."/>
            <person name="Quatrano R.S."/>
            <person name="Mayer K.F.X."/>
            <person name="Goodstein D."/>
            <person name="Casacuberta J.M."/>
            <person name="Vandepoele K."/>
            <person name="Reski R."/>
            <person name="Cuming A.C."/>
            <person name="Tuskan G.A."/>
            <person name="Maumus F."/>
            <person name="Salse J."/>
            <person name="Schmutz J."/>
            <person name="Rensing S.A."/>
        </authorList>
    </citation>
    <scope>NUCLEOTIDE SEQUENCE [LARGE SCALE GENOMIC DNA]</scope>
    <source>
        <strain evidence="2 3">cv. Gransden 2004</strain>
    </source>
</reference>
<organism evidence="1">
    <name type="scientific">Physcomitrium patens</name>
    <name type="common">Spreading-leaved earth moss</name>
    <name type="synonym">Physcomitrella patens</name>
    <dbReference type="NCBI Taxonomy" id="3218"/>
    <lineage>
        <taxon>Eukaryota</taxon>
        <taxon>Viridiplantae</taxon>
        <taxon>Streptophyta</taxon>
        <taxon>Embryophyta</taxon>
        <taxon>Bryophyta</taxon>
        <taxon>Bryophytina</taxon>
        <taxon>Bryopsida</taxon>
        <taxon>Funariidae</taxon>
        <taxon>Funariales</taxon>
        <taxon>Funariaceae</taxon>
        <taxon>Physcomitrium</taxon>
    </lineage>
</organism>
<dbReference type="InParanoid" id="A0A2K1JLI9"/>
<dbReference type="Gramene" id="Pp3c13_11674V3.1">
    <property type="protein sequence ID" value="Pp3c13_11674V3.1"/>
    <property type="gene ID" value="Pp3c13_11674"/>
</dbReference>